<organism evidence="2 3">
    <name type="scientific">Acaryochloris marina (strain MBIC 11017)</name>
    <dbReference type="NCBI Taxonomy" id="329726"/>
    <lineage>
        <taxon>Bacteria</taxon>
        <taxon>Bacillati</taxon>
        <taxon>Cyanobacteriota</taxon>
        <taxon>Cyanophyceae</taxon>
        <taxon>Acaryochloridales</taxon>
        <taxon>Acaryochloridaceae</taxon>
        <taxon>Acaryochloris</taxon>
    </lineage>
</organism>
<dbReference type="KEGG" id="amr:AM1_5395"/>
<evidence type="ECO:0000313" key="2">
    <source>
        <dbReference type="EMBL" id="ABW30351.1"/>
    </source>
</evidence>
<dbReference type="EMBL" id="CP000828">
    <property type="protein sequence ID" value="ABW30351.1"/>
    <property type="molecule type" value="Genomic_DNA"/>
</dbReference>
<dbReference type="OrthoDB" id="583063at2"/>
<name>B0CBV1_ACAM1</name>
<keyword evidence="1" id="KW-0812">Transmembrane</keyword>
<dbReference type="eggNOG" id="ENOG5034CGZ">
    <property type="taxonomic scope" value="Bacteria"/>
</dbReference>
<protein>
    <submittedName>
        <fullName evidence="2">Uncharacterized protein</fullName>
    </submittedName>
</protein>
<keyword evidence="3" id="KW-1185">Reference proteome</keyword>
<proteinExistence type="predicted"/>
<feature type="transmembrane region" description="Helical" evidence="1">
    <location>
        <begin position="113"/>
        <end position="133"/>
    </location>
</feature>
<evidence type="ECO:0000313" key="3">
    <source>
        <dbReference type="Proteomes" id="UP000000268"/>
    </source>
</evidence>
<evidence type="ECO:0000256" key="1">
    <source>
        <dbReference type="SAM" id="Phobius"/>
    </source>
</evidence>
<dbReference type="Proteomes" id="UP000000268">
    <property type="component" value="Chromosome"/>
</dbReference>
<dbReference type="RefSeq" id="WP_012165593.1">
    <property type="nucleotide sequence ID" value="NC_009925.1"/>
</dbReference>
<feature type="transmembrane region" description="Helical" evidence="1">
    <location>
        <begin position="6"/>
        <end position="24"/>
    </location>
</feature>
<sequence length="236" mass="27218">MLDIIYILGTVGAIIAGISNYFSYRATYKKVKYTEYSSDNTDPWRWRKPSEELGVFHEEDRKLIIKDGENISCLLLRQRTPLGDYLANLMGYACVGLSLFLVVNILTRMPDGYQWSLIGCLFPFGLGCLLLNVNSQVLQIDLHPDSLVLTTKYALFRYREHRYKPHKRFKVKGENQSFLTMDDTQGEPDYRLEILKPVLGLFATRKIFTLCCNKTQGSWIVEGLKYWNTIAIMSDS</sequence>
<gene>
    <name evidence="2" type="ordered locus">AM1_5395</name>
</gene>
<dbReference type="AlphaFoldDB" id="B0CBV1"/>
<accession>B0CBV1</accession>
<keyword evidence="1" id="KW-0472">Membrane</keyword>
<dbReference type="HOGENOM" id="CLU_1173426_0_0_3"/>
<feature type="transmembrane region" description="Helical" evidence="1">
    <location>
        <begin position="85"/>
        <end position="107"/>
    </location>
</feature>
<reference evidence="2 3" key="1">
    <citation type="journal article" date="2008" name="Proc. Natl. Acad. Sci. U.S.A.">
        <title>Niche adaptation and genome expansion in the chlorophyll d-producing cyanobacterium Acaryochloris marina.</title>
        <authorList>
            <person name="Swingley W.D."/>
            <person name="Chen M."/>
            <person name="Cheung P.C."/>
            <person name="Conrad A.L."/>
            <person name="Dejesa L.C."/>
            <person name="Hao J."/>
            <person name="Honchak B.M."/>
            <person name="Karbach L.E."/>
            <person name="Kurdoglu A."/>
            <person name="Lahiri S."/>
            <person name="Mastrian S.D."/>
            <person name="Miyashita H."/>
            <person name="Page L."/>
            <person name="Ramakrishna P."/>
            <person name="Satoh S."/>
            <person name="Sattley W.M."/>
            <person name="Shimada Y."/>
            <person name="Taylor H.L."/>
            <person name="Tomo T."/>
            <person name="Tsuchiya T."/>
            <person name="Wang Z.T."/>
            <person name="Raymond J."/>
            <person name="Mimuro M."/>
            <person name="Blankenship R.E."/>
            <person name="Touchman J.W."/>
        </authorList>
    </citation>
    <scope>NUCLEOTIDE SEQUENCE [LARGE SCALE GENOMIC DNA]</scope>
    <source>
        <strain evidence="3">MBIC 11017</strain>
    </source>
</reference>
<keyword evidence="1" id="KW-1133">Transmembrane helix</keyword>